<evidence type="ECO:0000256" key="2">
    <source>
        <dbReference type="SAM" id="Phobius"/>
    </source>
</evidence>
<feature type="compositionally biased region" description="Polar residues" evidence="1">
    <location>
        <begin position="13"/>
        <end position="28"/>
    </location>
</feature>
<keyword evidence="2" id="KW-1133">Transmembrane helix</keyword>
<feature type="region of interest" description="Disordered" evidence="1">
    <location>
        <begin position="1"/>
        <end position="33"/>
    </location>
</feature>
<dbReference type="KEGG" id="rdp:RD2015_2986"/>
<evidence type="ECO:0000313" key="3">
    <source>
        <dbReference type="EMBL" id="ALV07448.1"/>
    </source>
</evidence>
<name>A0A0U3CFJ1_9BURK</name>
<gene>
    <name evidence="3" type="ORF">RD2015_2986</name>
</gene>
<feature type="transmembrane region" description="Helical" evidence="2">
    <location>
        <begin position="102"/>
        <end position="121"/>
    </location>
</feature>
<organism evidence="3 4">
    <name type="scientific">Roseateles depolymerans</name>
    <dbReference type="NCBI Taxonomy" id="76731"/>
    <lineage>
        <taxon>Bacteria</taxon>
        <taxon>Pseudomonadati</taxon>
        <taxon>Pseudomonadota</taxon>
        <taxon>Betaproteobacteria</taxon>
        <taxon>Burkholderiales</taxon>
        <taxon>Sphaerotilaceae</taxon>
        <taxon>Roseateles</taxon>
    </lineage>
</organism>
<dbReference type="Proteomes" id="UP000060699">
    <property type="component" value="Chromosome"/>
</dbReference>
<accession>A0A0U3CFJ1</accession>
<dbReference type="EMBL" id="CP013729">
    <property type="protein sequence ID" value="ALV07448.1"/>
    <property type="molecule type" value="Genomic_DNA"/>
</dbReference>
<sequence>MQQRSLKSVPIRAQTSEPTEDQPTSPTSIRPAPDDQLQKLAMLEGSARLRVAEQRVRHGLEDPAIRVQPSAAATLHTARHTRSSGSGYVADKAKGKAKRLRLFLLIVAALLLGSAAALHWLR</sequence>
<dbReference type="RefSeq" id="WP_058935559.1">
    <property type="nucleotide sequence ID" value="NZ_CP013729.1"/>
</dbReference>
<keyword evidence="4" id="KW-1185">Reference proteome</keyword>
<evidence type="ECO:0000313" key="4">
    <source>
        <dbReference type="Proteomes" id="UP000060699"/>
    </source>
</evidence>
<evidence type="ECO:0000256" key="1">
    <source>
        <dbReference type="SAM" id="MobiDB-lite"/>
    </source>
</evidence>
<protein>
    <submittedName>
        <fullName evidence="3">Uncharacterized protein</fullName>
    </submittedName>
</protein>
<reference evidence="3 4" key="1">
    <citation type="submission" date="2015-12" db="EMBL/GenBank/DDBJ databases">
        <title>Complete genome of Roseateles depolymerans KCTC 42856.</title>
        <authorList>
            <person name="Kim K.M."/>
        </authorList>
    </citation>
    <scope>NUCLEOTIDE SEQUENCE [LARGE SCALE GENOMIC DNA]</scope>
    <source>
        <strain evidence="3 4">KCTC 42856</strain>
    </source>
</reference>
<proteinExistence type="predicted"/>
<dbReference type="OrthoDB" id="9154013at2"/>
<keyword evidence="2" id="KW-0472">Membrane</keyword>
<keyword evidence="2" id="KW-0812">Transmembrane</keyword>
<dbReference type="AlphaFoldDB" id="A0A0U3CFJ1"/>